<gene>
    <name evidence="1" type="primary">ltrA_1</name>
    <name evidence="1" type="ORF">SRABI133_02883</name>
</gene>
<evidence type="ECO:0000313" key="2">
    <source>
        <dbReference type="Proteomes" id="UP000789326"/>
    </source>
</evidence>
<comment type="caution">
    <text evidence="1">The sequence shown here is derived from an EMBL/GenBank/DDBJ whole genome shotgun (WGS) entry which is preliminary data.</text>
</comment>
<dbReference type="SUPFAM" id="SSF56672">
    <property type="entry name" value="DNA/RNA polymerases"/>
    <property type="match status" value="1"/>
</dbReference>
<accession>A0A9W4L3X1</accession>
<name>A0A9W4L3X1_9BACI</name>
<protein>
    <submittedName>
        <fullName evidence="1">Group II intron-encoded protein LtrA</fullName>
    </submittedName>
</protein>
<proteinExistence type="predicted"/>
<dbReference type="InterPro" id="IPR043502">
    <property type="entry name" value="DNA/RNA_pol_sf"/>
</dbReference>
<organism evidence="1 2">
    <name type="scientific">Peribacillus simplex</name>
    <dbReference type="NCBI Taxonomy" id="1478"/>
    <lineage>
        <taxon>Bacteria</taxon>
        <taxon>Bacillati</taxon>
        <taxon>Bacillota</taxon>
        <taxon>Bacilli</taxon>
        <taxon>Bacillales</taxon>
        <taxon>Bacillaceae</taxon>
        <taxon>Peribacillus</taxon>
    </lineage>
</organism>
<dbReference type="AlphaFoldDB" id="A0A9W4L3X1"/>
<dbReference type="PANTHER" id="PTHR34047:SF8">
    <property type="entry name" value="PROTEIN YKFC"/>
    <property type="match status" value="1"/>
</dbReference>
<reference evidence="1" key="1">
    <citation type="submission" date="2021-11" db="EMBL/GenBank/DDBJ databases">
        <authorList>
            <person name="Bulgarelli D."/>
        </authorList>
    </citation>
    <scope>NUCLEOTIDE SEQUENCE</scope>
    <source>
        <strain evidence="1">Bi133</strain>
    </source>
</reference>
<dbReference type="PANTHER" id="PTHR34047">
    <property type="entry name" value="NUCLEAR INTRON MATURASE 1, MITOCHONDRIAL-RELATED"/>
    <property type="match status" value="1"/>
</dbReference>
<dbReference type="Proteomes" id="UP000789326">
    <property type="component" value="Unassembled WGS sequence"/>
</dbReference>
<dbReference type="EMBL" id="CAKKMG010000040">
    <property type="protein sequence ID" value="CAH0241042.1"/>
    <property type="molecule type" value="Genomic_DNA"/>
</dbReference>
<sequence length="103" mass="11839">MLMEQILEWENLIQALKRVERNKGSHGLDGMPVQNLRPHLATEWYNMKTALLQGTYQPQPVRRIEIPKPNGGVRLLGIPTVLDRFIQQAIAQILTKIYDSTFS</sequence>
<dbReference type="InterPro" id="IPR051083">
    <property type="entry name" value="GrpII_Intron_Splice-Mob/Def"/>
</dbReference>
<evidence type="ECO:0000313" key="1">
    <source>
        <dbReference type="EMBL" id="CAH0241042.1"/>
    </source>
</evidence>